<dbReference type="InParanoid" id="A0A2P6NMW8"/>
<dbReference type="InterPro" id="IPR051213">
    <property type="entry name" value="START_lipid_transfer"/>
</dbReference>
<feature type="region of interest" description="Disordered" evidence="1">
    <location>
        <begin position="1622"/>
        <end position="1656"/>
    </location>
</feature>
<feature type="compositionally biased region" description="Polar residues" evidence="1">
    <location>
        <begin position="1681"/>
        <end position="1698"/>
    </location>
</feature>
<evidence type="ECO:0000256" key="1">
    <source>
        <dbReference type="SAM" id="MobiDB-lite"/>
    </source>
</evidence>
<dbReference type="SUPFAM" id="SSF55961">
    <property type="entry name" value="Bet v1-like"/>
    <property type="match status" value="3"/>
</dbReference>
<dbReference type="InterPro" id="IPR023393">
    <property type="entry name" value="START-like_dom_sf"/>
</dbReference>
<dbReference type="PANTHER" id="PTHR19308:SF14">
    <property type="entry name" value="START DOMAIN-CONTAINING PROTEIN"/>
    <property type="match status" value="1"/>
</dbReference>
<reference evidence="3 4" key="1">
    <citation type="journal article" date="2018" name="Genome Biol. Evol.">
        <title>Multiple Roots of Fruiting Body Formation in Amoebozoa.</title>
        <authorList>
            <person name="Hillmann F."/>
            <person name="Forbes G."/>
            <person name="Novohradska S."/>
            <person name="Ferling I."/>
            <person name="Riege K."/>
            <person name="Groth M."/>
            <person name="Westermann M."/>
            <person name="Marz M."/>
            <person name="Spaller T."/>
            <person name="Winckler T."/>
            <person name="Schaap P."/>
            <person name="Glockner G."/>
        </authorList>
    </citation>
    <scope>NUCLEOTIDE SEQUENCE [LARGE SCALE GENOMIC DNA]</scope>
    <source>
        <strain evidence="3 4">Jena</strain>
    </source>
</reference>
<dbReference type="EMBL" id="MDYQ01000047">
    <property type="protein sequence ID" value="PRP85301.1"/>
    <property type="molecule type" value="Genomic_DNA"/>
</dbReference>
<dbReference type="Proteomes" id="UP000241769">
    <property type="component" value="Unassembled WGS sequence"/>
</dbReference>
<organism evidence="3 4">
    <name type="scientific">Planoprotostelium fungivorum</name>
    <dbReference type="NCBI Taxonomy" id="1890364"/>
    <lineage>
        <taxon>Eukaryota</taxon>
        <taxon>Amoebozoa</taxon>
        <taxon>Evosea</taxon>
        <taxon>Variosea</taxon>
        <taxon>Cavosteliida</taxon>
        <taxon>Cavosteliaceae</taxon>
        <taxon>Planoprotostelium</taxon>
    </lineage>
</organism>
<feature type="domain" description="Zn(2)-C6 fungal-type" evidence="2">
    <location>
        <begin position="1593"/>
        <end position="1624"/>
    </location>
</feature>
<name>A0A2P6NMW8_9EUKA</name>
<feature type="compositionally biased region" description="Pro residues" evidence="1">
    <location>
        <begin position="1702"/>
        <end position="1712"/>
    </location>
</feature>
<protein>
    <recommendedName>
        <fullName evidence="2">Zn(2)-C6 fungal-type domain-containing protein</fullName>
    </recommendedName>
</protein>
<dbReference type="Pfam" id="PF00172">
    <property type="entry name" value="Zn_clus"/>
    <property type="match status" value="1"/>
</dbReference>
<dbReference type="Gene3D" id="3.30.530.20">
    <property type="match status" value="3"/>
</dbReference>
<dbReference type="PANTHER" id="PTHR19308">
    <property type="entry name" value="PHOSPHATIDYLCHOLINE TRANSFER PROTEIN"/>
    <property type="match status" value="1"/>
</dbReference>
<feature type="region of interest" description="Disordered" evidence="1">
    <location>
        <begin position="1681"/>
        <end position="1714"/>
    </location>
</feature>
<sequence>MEAITVDIRRGAFHEVERVLQRTDVSLWPTLADHLFQFCDEIGPLPLINKIVHQPFQSRDGCDFNDLIAGRIRYGDRAVAYTQRFSVPFRERARERSKEWETAGVGQREVISCRLVEALVCDYVEEMSFCPVQFLCERRREHGRGTEVLCIEVIDFFKHLLSFIQLAAGLDGPSFKESNCLIEKILQQCSQMVTVFCQQRTNRVGGLIHGLCIRWNDRLNRAMDELIEPVYVDQAHRILIAQVLPDERRIKKEEESLARCLQSACLSRSSSLASSGDRTFDFNKMNLLCQKLNDPRWKVIKKSKGIIKYGSSMAVRSLMRDLLMTNGQGVSSRIDLDVRCKDIQLLLEAYTEAAHVAEVTFTPIEWNRNLVRYKHKYVPPFSPRYGEFYLWSERDGDDEGAVCLEDSPDAESVRGHLRVIQHLCGAHFKRKDSETFHMRLCTHLHLGGGIPQWTSQLMSQTTSTVLKKNRETIDRMIWAFTQPVPVHTSHRRYVKSKSLPRPCDAVCVAYRISAREKISGRLFLFCSKISGVSAFTALASRSMTQLRFGDQSDRAQGGASMSEEILTRVLDETDVSVWPGLATHLFGFCDEIGPLPLINKIVHQPFHNRDGCDFNDLIADGIRYGDRAVAYTQRFSVPFREKAKETSKEWEIADADGKEIISCRLVEELLSEYVENMSYCPVSMRQFLCERRRANIKRKREVLCIEVVEQLKLLITFMEDTETRPDIEELRDSGTSPFSRLLSNCSSMLKAMCDVQSQGVHPLIERWSGRLNEAMEELLDPTSVDLAHRIFSAQVQPDVKRIKREEDGLRSQHPFDVNSSPHTKRLKRIQFNKLEALDKKLDDTRWKVQKRSKGKIYYGSSFAGISARTDMDIECRDLNVLLDAVFEASRLPDIPLVDISHNLSHSKYQSKLVYPFSPRHGDFYMWTQQIGQEEGAIMVEDNNKNVEEPLGYVRVCHHLAGAYFKRKDEKTFRMRYCLHVNMGGSIPQWLMSNVTSSIHKRQQKIVKKMNAIISRNSLGSPGTNKKDFSRLPLTKKAYYTLVTEHAIESFGGICLTGQTQEISPSTISMSELVQSLWPTLADHLFQFCDEIGPLPLINKIVHQPFHNRDGCDFNKLIEERIRYGDRAVAYTQRFSGLFREKIRRESKGWEIEDAKGEDVTRELVESLLSDYVENMSFCPVKEKGVQNKSGLCLEVTDQLQLMADFIDDSSRPDGPKESSSSYNQIWIQCSSLLRKVCQPMETKMDETVIHIWDSWNDRLNEAMDELLDPPSVLLAHRILTAQVRPDEKRIKREEAALAKYLKSLSTTMLMSPSSNSSASNESQLDFKKSDVLCKKLDDPRWKVTKKSKGWTYYGSTFGGISARVDLDIPCTDSISRLVNSFIDAGREPEVTYTPLGSDRLLAKYRHKYVSPFSSRYGEFYIWSERDGEDEVTVCIEDNPEAFPIENHVRVAHHLCGAHFKRKDAETFHMRYCLHVNMGGSIPQWLMTMTTTTILKRQRKIIKKLIQLLNVTISSPVSKACKSTQTAIWTKRCKYHLSVWNYNELDRVDAANGDWLVIRYRHPPGVRVGVNRRCFSEIQSDRGVWVFTNEGAGCRKSHISCDRSARPCARCVRRGIPCEEVSRHAREDELDSSEPSNISTDRAPIRPRSRSTDDFNQYETFPDLGFPSYNWNNIDFLSDTSPGSTLSTSSNPLKLSSDISDPMDPPTCDPPPSLTTIETDVLDPFEPYLQHPNPWERINNTISQLRDFCTPEQKRRLWEDYRNSLSASIRSADDLQIPTLIHRRHNILYINKAYSQATGFPEGEPGDTLTVFQLSPKPALSVFINALPQLISNRYIKTFSITNFRVYDSRGNTLGVMLYVTIKRDIFGLFKFFVAHGIFHHGDLNQQEITAFDAEGKLATRILFMRCAVGRIWQRGSSTNQIIPHITALDI</sequence>
<dbReference type="InterPro" id="IPR001138">
    <property type="entry name" value="Zn2Cys6_DnaBD"/>
</dbReference>
<proteinExistence type="predicted"/>
<dbReference type="CDD" id="cd00067">
    <property type="entry name" value="GAL4"/>
    <property type="match status" value="1"/>
</dbReference>
<dbReference type="GO" id="GO:0008270">
    <property type="term" value="F:zinc ion binding"/>
    <property type="evidence" value="ECO:0007669"/>
    <property type="project" value="InterPro"/>
</dbReference>
<dbReference type="GO" id="GO:0000981">
    <property type="term" value="F:DNA-binding transcription factor activity, RNA polymerase II-specific"/>
    <property type="evidence" value="ECO:0007669"/>
    <property type="project" value="InterPro"/>
</dbReference>
<accession>A0A2P6NMW8</accession>
<comment type="caution">
    <text evidence="3">The sequence shown here is derived from an EMBL/GenBank/DDBJ whole genome shotgun (WGS) entry which is preliminary data.</text>
</comment>
<evidence type="ECO:0000313" key="4">
    <source>
        <dbReference type="Proteomes" id="UP000241769"/>
    </source>
</evidence>
<keyword evidence="4" id="KW-1185">Reference proteome</keyword>
<gene>
    <name evidence="3" type="ORF">PROFUN_06903</name>
</gene>
<evidence type="ECO:0000259" key="2">
    <source>
        <dbReference type="Pfam" id="PF00172"/>
    </source>
</evidence>
<evidence type="ECO:0000313" key="3">
    <source>
        <dbReference type="EMBL" id="PRP85301.1"/>
    </source>
</evidence>